<evidence type="ECO:0000313" key="2">
    <source>
        <dbReference type="Ensembl" id="ENSCSAVP00000011311.1"/>
    </source>
</evidence>
<protein>
    <recommendedName>
        <fullName evidence="1">MADF domain-containing protein</fullName>
    </recommendedName>
</protein>
<dbReference type="PANTHER" id="PTHR12243:SF67">
    <property type="entry name" value="COREPRESSOR OF PANGOLIN, ISOFORM A-RELATED"/>
    <property type="match status" value="1"/>
</dbReference>
<evidence type="ECO:0000259" key="1">
    <source>
        <dbReference type="PROSITE" id="PS51029"/>
    </source>
</evidence>
<dbReference type="SMART" id="SM00595">
    <property type="entry name" value="MADF"/>
    <property type="match status" value="1"/>
</dbReference>
<dbReference type="OMA" id="IPHISHR"/>
<dbReference type="Proteomes" id="UP000007875">
    <property type="component" value="Unassembled WGS sequence"/>
</dbReference>
<dbReference type="HOGENOM" id="CLU_1791183_0_0_1"/>
<feature type="domain" description="MADF" evidence="1">
    <location>
        <begin position="13"/>
        <end position="119"/>
    </location>
</feature>
<dbReference type="AlphaFoldDB" id="H2Z149"/>
<name>H2Z149_CIOSA</name>
<sequence length="145" mass="16900">MTTGIDDETFNRKLIDVISGLALLYNQFHPDKKNKHKTESAWKEVSATMDCSGTYFYDVAWRYISFTAVQWCQTRWNNLKSTYDRTHKKARDVPSGSGTHPPPTWPYFGQLSFLEGYVTHRRSKDNFFQALEVPVQEEPMKEGRP</sequence>
<keyword evidence="3" id="KW-1185">Reference proteome</keyword>
<reference evidence="3" key="1">
    <citation type="submission" date="2003-08" db="EMBL/GenBank/DDBJ databases">
        <authorList>
            <person name="Birren B."/>
            <person name="Nusbaum C."/>
            <person name="Abebe A."/>
            <person name="Abouelleil A."/>
            <person name="Adekoya E."/>
            <person name="Ait-zahra M."/>
            <person name="Allen N."/>
            <person name="Allen T."/>
            <person name="An P."/>
            <person name="Anderson M."/>
            <person name="Anderson S."/>
            <person name="Arachchi H."/>
            <person name="Armbruster J."/>
            <person name="Bachantsang P."/>
            <person name="Baldwin J."/>
            <person name="Barry A."/>
            <person name="Bayul T."/>
            <person name="Blitshsteyn B."/>
            <person name="Bloom T."/>
            <person name="Blye J."/>
            <person name="Boguslavskiy L."/>
            <person name="Borowsky M."/>
            <person name="Boukhgalter B."/>
            <person name="Brunache A."/>
            <person name="Butler J."/>
            <person name="Calixte N."/>
            <person name="Calvo S."/>
            <person name="Camarata J."/>
            <person name="Campo K."/>
            <person name="Chang J."/>
            <person name="Cheshatsang Y."/>
            <person name="Citroen M."/>
            <person name="Collymore A."/>
            <person name="Considine T."/>
            <person name="Cook A."/>
            <person name="Cooke P."/>
            <person name="Corum B."/>
            <person name="Cuomo C."/>
            <person name="David R."/>
            <person name="Dawoe T."/>
            <person name="Degray S."/>
            <person name="Dodge S."/>
            <person name="Dooley K."/>
            <person name="Dorje P."/>
            <person name="Dorjee K."/>
            <person name="Dorris L."/>
            <person name="Duffey N."/>
            <person name="Dupes A."/>
            <person name="Elkins T."/>
            <person name="Engels R."/>
            <person name="Erickson J."/>
            <person name="Farina A."/>
            <person name="Faro S."/>
            <person name="Ferreira P."/>
            <person name="Fischer H."/>
            <person name="Fitzgerald M."/>
            <person name="Foley K."/>
            <person name="Gage D."/>
            <person name="Galagan J."/>
            <person name="Gearin G."/>
            <person name="Gnerre S."/>
            <person name="Gnirke A."/>
            <person name="Goyette A."/>
            <person name="Graham J."/>
            <person name="Grandbois E."/>
            <person name="Gyaltsen K."/>
            <person name="Hafez N."/>
            <person name="Hagopian D."/>
            <person name="Hagos B."/>
            <person name="Hall J."/>
            <person name="Hatcher B."/>
            <person name="Heller A."/>
            <person name="Higgins H."/>
            <person name="Honan T."/>
            <person name="Horn A."/>
            <person name="Houde N."/>
            <person name="Hughes L."/>
            <person name="Hulme W."/>
            <person name="Husby E."/>
            <person name="Iliev I."/>
            <person name="Jaffe D."/>
            <person name="Jones C."/>
            <person name="Kamal M."/>
            <person name="Kamat A."/>
            <person name="Kamvysselis M."/>
            <person name="Karlsson E."/>
            <person name="Kells C."/>
            <person name="Kieu A."/>
            <person name="Kisner P."/>
            <person name="Kodira C."/>
            <person name="Kulbokas E."/>
            <person name="Labutti K."/>
            <person name="Lama D."/>
            <person name="Landers T."/>
            <person name="Leger J."/>
            <person name="Levine S."/>
            <person name="Lewis D."/>
            <person name="Lewis T."/>
            <person name="Lindblad-toh K."/>
            <person name="Liu X."/>
            <person name="Lokyitsang T."/>
            <person name="Lokyitsang Y."/>
            <person name="Lucien O."/>
            <person name="Lui A."/>
            <person name="Ma L.J."/>
            <person name="Mabbitt R."/>
            <person name="Macdonald J."/>
            <person name="Maclean C."/>
            <person name="Major J."/>
            <person name="Manning J."/>
            <person name="Marabella R."/>
            <person name="Maru K."/>
            <person name="Matthews C."/>
            <person name="Mauceli E."/>
            <person name="Mccarthy M."/>
            <person name="Mcdonough S."/>
            <person name="Mcghee T."/>
            <person name="Meldrim J."/>
            <person name="Meneus L."/>
            <person name="Mesirov J."/>
            <person name="Mihalev A."/>
            <person name="Mihova T."/>
            <person name="Mikkelsen T."/>
            <person name="Mlenga V."/>
            <person name="Moru K."/>
            <person name="Mozes J."/>
            <person name="Mulrain L."/>
            <person name="Munson G."/>
            <person name="Naylor J."/>
            <person name="Newes C."/>
            <person name="Nguyen C."/>
            <person name="Nguyen N."/>
            <person name="Nguyen T."/>
            <person name="Nicol R."/>
            <person name="Nielsen C."/>
            <person name="Nizzari M."/>
            <person name="Norbu C."/>
            <person name="Norbu N."/>
            <person name="O'donnell P."/>
            <person name="Okoawo O."/>
            <person name="O'leary S."/>
            <person name="Omotosho B."/>
            <person name="O'neill K."/>
            <person name="Osman S."/>
            <person name="Parker S."/>
            <person name="Perrin D."/>
            <person name="Phunkhang P."/>
            <person name="Piqani B."/>
            <person name="Purcell S."/>
            <person name="Rachupka T."/>
            <person name="Ramasamy U."/>
            <person name="Rameau R."/>
            <person name="Ray V."/>
            <person name="Raymond C."/>
            <person name="Retta R."/>
            <person name="Richardson S."/>
            <person name="Rise C."/>
            <person name="Rodriguez J."/>
            <person name="Rogers J."/>
            <person name="Rogov P."/>
            <person name="Rutman M."/>
            <person name="Schupbach R."/>
            <person name="Seaman C."/>
            <person name="Settipalli S."/>
            <person name="Sharpe T."/>
            <person name="Sheridan J."/>
            <person name="Sherpa N."/>
            <person name="Shi J."/>
            <person name="Smirnov S."/>
            <person name="Smith C."/>
            <person name="Sougnez C."/>
            <person name="Spencer B."/>
            <person name="Stalker J."/>
            <person name="Stange-thomann N."/>
            <person name="Stavropoulos S."/>
            <person name="Stetson K."/>
            <person name="Stone C."/>
            <person name="Stone S."/>
            <person name="Stubbs M."/>
            <person name="Talamas J."/>
            <person name="Tchuinga P."/>
            <person name="Tenzing P."/>
            <person name="Tesfaye S."/>
            <person name="Theodore J."/>
            <person name="Thoulutsang Y."/>
            <person name="Topham K."/>
            <person name="Towey S."/>
            <person name="Tsamla T."/>
            <person name="Tsomo N."/>
            <person name="Vallee D."/>
            <person name="Vassiliev H."/>
            <person name="Venkataraman V."/>
            <person name="Vinson J."/>
            <person name="Vo A."/>
            <person name="Wade C."/>
            <person name="Wang S."/>
            <person name="Wangchuk T."/>
            <person name="Wangdi T."/>
            <person name="Whittaker C."/>
            <person name="Wilkinson J."/>
            <person name="Wu Y."/>
            <person name="Wyman D."/>
            <person name="Yadav S."/>
            <person name="Yang S."/>
            <person name="Yang X."/>
            <person name="Yeager S."/>
            <person name="Yee E."/>
            <person name="Young G."/>
            <person name="Zainoun J."/>
            <person name="Zembeck L."/>
            <person name="Zimmer A."/>
            <person name="Zody M."/>
            <person name="Lander E."/>
        </authorList>
    </citation>
    <scope>NUCLEOTIDE SEQUENCE [LARGE SCALE GENOMIC DNA]</scope>
</reference>
<dbReference type="PROSITE" id="PS51029">
    <property type="entry name" value="MADF"/>
    <property type="match status" value="1"/>
</dbReference>
<accession>H2Z149</accession>
<dbReference type="Ensembl" id="ENSCSAVT00000011444.1">
    <property type="protein sequence ID" value="ENSCSAVP00000011311.1"/>
    <property type="gene ID" value="ENSCSAVG00000006615.1"/>
</dbReference>
<dbReference type="Pfam" id="PF10545">
    <property type="entry name" value="MADF_DNA_bdg"/>
    <property type="match status" value="1"/>
</dbReference>
<proteinExistence type="predicted"/>
<organism evidence="2 3">
    <name type="scientific">Ciona savignyi</name>
    <name type="common">Pacific transparent sea squirt</name>
    <dbReference type="NCBI Taxonomy" id="51511"/>
    <lineage>
        <taxon>Eukaryota</taxon>
        <taxon>Metazoa</taxon>
        <taxon>Chordata</taxon>
        <taxon>Tunicata</taxon>
        <taxon>Ascidiacea</taxon>
        <taxon>Phlebobranchia</taxon>
        <taxon>Cionidae</taxon>
        <taxon>Ciona</taxon>
    </lineage>
</organism>
<dbReference type="InParanoid" id="H2Z149"/>
<dbReference type="InterPro" id="IPR039353">
    <property type="entry name" value="TF_Adf1"/>
</dbReference>
<dbReference type="InterPro" id="IPR006578">
    <property type="entry name" value="MADF-dom"/>
</dbReference>
<reference evidence="2" key="3">
    <citation type="submission" date="2025-09" db="UniProtKB">
        <authorList>
            <consortium name="Ensembl"/>
        </authorList>
    </citation>
    <scope>IDENTIFICATION</scope>
</reference>
<dbReference type="PANTHER" id="PTHR12243">
    <property type="entry name" value="MADF DOMAIN TRANSCRIPTION FACTOR"/>
    <property type="match status" value="1"/>
</dbReference>
<evidence type="ECO:0000313" key="3">
    <source>
        <dbReference type="Proteomes" id="UP000007875"/>
    </source>
</evidence>
<reference evidence="2" key="2">
    <citation type="submission" date="2025-08" db="UniProtKB">
        <authorList>
            <consortium name="Ensembl"/>
        </authorList>
    </citation>
    <scope>IDENTIFICATION</scope>
</reference>